<dbReference type="GO" id="GO:0005737">
    <property type="term" value="C:cytoplasm"/>
    <property type="evidence" value="ECO:0007669"/>
    <property type="project" value="TreeGrafter"/>
</dbReference>
<dbReference type="GO" id="GO:0004337">
    <property type="term" value="F:(2E,6E)-farnesyl diphosphate synthase activity"/>
    <property type="evidence" value="ECO:0007669"/>
    <property type="project" value="TreeGrafter"/>
</dbReference>
<comment type="similarity">
    <text evidence="5">Belongs to the FPP/GGPP synthase family.</text>
</comment>
<dbReference type="InterPro" id="IPR000092">
    <property type="entry name" value="Polyprenyl_synt"/>
</dbReference>
<dbReference type="GO" id="GO:0046165">
    <property type="term" value="P:alcohol biosynthetic process"/>
    <property type="evidence" value="ECO:0007669"/>
    <property type="project" value="UniProtKB-ARBA"/>
</dbReference>
<dbReference type="PANTHER" id="PTHR11525:SF0">
    <property type="entry name" value="FARNESYL PYROPHOSPHATE SYNTHASE"/>
    <property type="match status" value="1"/>
</dbReference>
<evidence type="ECO:0000313" key="6">
    <source>
        <dbReference type="EMBL" id="RAO68252.1"/>
    </source>
</evidence>
<dbReference type="PROSITE" id="PS00723">
    <property type="entry name" value="POLYPRENYL_SYNTHASE_1"/>
    <property type="match status" value="1"/>
</dbReference>
<dbReference type="PANTHER" id="PTHR11525">
    <property type="entry name" value="FARNESYL-PYROPHOSPHATE SYNTHETASE"/>
    <property type="match status" value="1"/>
</dbReference>
<dbReference type="GO" id="GO:0004161">
    <property type="term" value="F:dimethylallyltranstransferase activity"/>
    <property type="evidence" value="ECO:0007669"/>
    <property type="project" value="TreeGrafter"/>
</dbReference>
<dbReference type="RefSeq" id="XP_040732768.1">
    <property type="nucleotide sequence ID" value="XM_040876611.1"/>
</dbReference>
<evidence type="ECO:0000256" key="4">
    <source>
        <dbReference type="ARBA" id="ARBA00022842"/>
    </source>
</evidence>
<dbReference type="GO" id="GO:0045337">
    <property type="term" value="P:farnesyl diphosphate biosynthetic process"/>
    <property type="evidence" value="ECO:0007669"/>
    <property type="project" value="TreeGrafter"/>
</dbReference>
<dbReference type="GO" id="GO:0043386">
    <property type="term" value="P:mycotoxin biosynthetic process"/>
    <property type="evidence" value="ECO:0007669"/>
    <property type="project" value="UniProtKB-ARBA"/>
</dbReference>
<protein>
    <submittedName>
        <fullName evidence="6">Uncharacterized protein</fullName>
    </submittedName>
</protein>
<comment type="cofactor">
    <cofactor evidence="1">
        <name>Mg(2+)</name>
        <dbReference type="ChEBI" id="CHEBI:18420"/>
    </cofactor>
</comment>
<proteinExistence type="inferred from homology"/>
<dbReference type="Proteomes" id="UP000249363">
    <property type="component" value="Unassembled WGS sequence"/>
</dbReference>
<keyword evidence="7" id="KW-1185">Reference proteome</keyword>
<dbReference type="Gene3D" id="1.10.600.10">
    <property type="entry name" value="Farnesyl Diphosphate Synthase"/>
    <property type="match status" value="1"/>
</dbReference>
<evidence type="ECO:0000313" key="7">
    <source>
        <dbReference type="Proteomes" id="UP000249363"/>
    </source>
</evidence>
<keyword evidence="3" id="KW-0479">Metal-binding</keyword>
<comment type="caution">
    <text evidence="6">The sequence shown here is derived from an EMBL/GenBank/DDBJ whole genome shotgun (WGS) entry which is preliminary data.</text>
</comment>
<dbReference type="EMBL" id="MIKG01000007">
    <property type="protein sequence ID" value="RAO68252.1"/>
    <property type="molecule type" value="Genomic_DNA"/>
</dbReference>
<organism evidence="6 7">
    <name type="scientific">Talaromyces amestolkiae</name>
    <dbReference type="NCBI Taxonomy" id="1196081"/>
    <lineage>
        <taxon>Eukaryota</taxon>
        <taxon>Fungi</taxon>
        <taxon>Dikarya</taxon>
        <taxon>Ascomycota</taxon>
        <taxon>Pezizomycotina</taxon>
        <taxon>Eurotiomycetes</taxon>
        <taxon>Eurotiomycetidae</taxon>
        <taxon>Eurotiales</taxon>
        <taxon>Trichocomaceae</taxon>
        <taxon>Talaromyces</taxon>
        <taxon>Talaromyces sect. Talaromyces</taxon>
    </lineage>
</organism>
<dbReference type="InterPro" id="IPR008949">
    <property type="entry name" value="Isoprenoid_synthase_dom_sf"/>
</dbReference>
<dbReference type="InterPro" id="IPR039702">
    <property type="entry name" value="FPS1-like"/>
</dbReference>
<dbReference type="InterPro" id="IPR033749">
    <property type="entry name" value="Polyprenyl_synt_CS"/>
</dbReference>
<gene>
    <name evidence="6" type="ORF">BHQ10_004264</name>
</gene>
<dbReference type="AlphaFoldDB" id="A0A364KXG4"/>
<accession>A0A364KXG4</accession>
<dbReference type="GO" id="GO:0046872">
    <property type="term" value="F:metal ion binding"/>
    <property type="evidence" value="ECO:0007669"/>
    <property type="project" value="UniProtKB-KW"/>
</dbReference>
<reference evidence="6 7" key="1">
    <citation type="journal article" date="2017" name="Biotechnol. Biofuels">
        <title>Differential beta-glucosidase expression as a function of carbon source availability in Talaromyces amestolkiae: a genomic and proteomic approach.</title>
        <authorList>
            <person name="de Eugenio L.I."/>
            <person name="Mendez-Liter J.A."/>
            <person name="Nieto-Dominguez M."/>
            <person name="Alonso L."/>
            <person name="Gil-Munoz J."/>
            <person name="Barriuso J."/>
            <person name="Prieto A."/>
            <person name="Martinez M.J."/>
        </authorList>
    </citation>
    <scope>NUCLEOTIDE SEQUENCE [LARGE SCALE GENOMIC DNA]</scope>
    <source>
        <strain evidence="6 7">CIB</strain>
    </source>
</reference>
<dbReference type="SFLD" id="SFLDS00005">
    <property type="entry name" value="Isoprenoid_Synthase_Type_I"/>
    <property type="match status" value="1"/>
</dbReference>
<dbReference type="GeneID" id="63793480"/>
<evidence type="ECO:0000256" key="1">
    <source>
        <dbReference type="ARBA" id="ARBA00001946"/>
    </source>
</evidence>
<evidence type="ECO:0000256" key="5">
    <source>
        <dbReference type="RuleBase" id="RU004466"/>
    </source>
</evidence>
<sequence>MTLSSGDRLEETLANVAGQIADHLSEMGLSPEAVERLKECLIFNTSGGNFLRGRTVLDTGRILSGQDLSPRQIEDLLALGCLVEFLNAAYLVWDDIMDNSSTRRGRRCWYRRENVGLMAINDACILKSSIFIILKTRFRDHLSYVDLLELFSEAALRTELGQNCDLMASMKLMRLDQFNWDTYQFITAHKTGYYTFYLPLALAFIYLGLGTPAKLKGIHQVSMLLGLVFQARDDYLDVYGNPRVTGKIGSDIQENKCSWLSVEAIRRCDEAQMKVLENSYGSKRNSDVLKVREVFEQLKLDQAFEDWDRHMLNKVNKEIGKAVVETGLQKEIFSEFLSKYFKDPRRSLPRPAL</sequence>
<dbReference type="OrthoDB" id="10257492at2759"/>
<dbReference type="STRING" id="1196081.A0A364KXG4"/>
<dbReference type="Pfam" id="PF00348">
    <property type="entry name" value="polyprenyl_synt"/>
    <property type="match status" value="1"/>
</dbReference>
<keyword evidence="4" id="KW-0460">Magnesium</keyword>
<evidence type="ECO:0000256" key="3">
    <source>
        <dbReference type="ARBA" id="ARBA00022723"/>
    </source>
</evidence>
<name>A0A364KXG4_TALAM</name>
<dbReference type="SUPFAM" id="SSF48576">
    <property type="entry name" value="Terpenoid synthases"/>
    <property type="match status" value="1"/>
</dbReference>
<keyword evidence="2 5" id="KW-0808">Transferase</keyword>
<evidence type="ECO:0000256" key="2">
    <source>
        <dbReference type="ARBA" id="ARBA00022679"/>
    </source>
</evidence>